<dbReference type="GeneID" id="69579857"/>
<dbReference type="EMBL" id="CDOE01000059">
    <property type="protein sequence ID" value="CEN35602.1"/>
    <property type="molecule type" value="Genomic_DNA"/>
</dbReference>
<reference evidence="1 2" key="1">
    <citation type="submission" date="2015-01" db="EMBL/GenBank/DDBJ databases">
        <authorList>
            <person name="Xiang T."/>
            <person name="Song Y."/>
            <person name="Huang L."/>
            <person name="Wang B."/>
            <person name="Wu P."/>
        </authorList>
    </citation>
    <scope>NUCLEOTIDE SEQUENCE [LARGE SCALE GENOMIC DNA]</scope>
    <source>
        <strain evidence="1 2">Cc12</strain>
    </source>
</reference>
<name>A0A0B7HCF4_9FLAO</name>
<sequence>MKIIRVIILLLCSKTLAQSIEDISTDRPDQSEGVYTLTPNVFQLENGLTFREKSVTDNLMLRYGVIDGTEIRIETNFGNHSGKSRFDDFVFSAKQKLTEVKGWIPAITLVGYLAYDPHFSQGVDVDAVLAFERDLTQRLYLVYNIGSANKFKNVISTLQLGTPLLPQLAIYAEYFGTYAPENRPEHGIDVGLLYVIRSNFQIDASLGRDIFSSESNFYAVIGASYRFTK</sequence>
<dbReference type="Proteomes" id="UP000044026">
    <property type="component" value="Unassembled WGS sequence"/>
</dbReference>
<proteinExistence type="predicted"/>
<accession>A0A0B7HCF4</accession>
<protein>
    <submittedName>
        <fullName evidence="1">Uncharacterized protein</fullName>
    </submittedName>
</protein>
<evidence type="ECO:0000313" key="2">
    <source>
        <dbReference type="Proteomes" id="UP000044026"/>
    </source>
</evidence>
<dbReference type="AlphaFoldDB" id="A0A0B7HCF4"/>
<dbReference type="Pfam" id="PF13557">
    <property type="entry name" value="Phenol_MetA_deg"/>
    <property type="match status" value="1"/>
</dbReference>
<dbReference type="RefSeq" id="WP_013997499.1">
    <property type="nucleotide sequence ID" value="NZ_BOQI01000006.1"/>
</dbReference>
<dbReference type="InterPro" id="IPR025737">
    <property type="entry name" value="FApF"/>
</dbReference>
<organism evidence="1 2">
    <name type="scientific">Capnocytophaga canimorsus</name>
    <dbReference type="NCBI Taxonomy" id="28188"/>
    <lineage>
        <taxon>Bacteria</taxon>
        <taxon>Pseudomonadati</taxon>
        <taxon>Bacteroidota</taxon>
        <taxon>Flavobacteriia</taxon>
        <taxon>Flavobacteriales</taxon>
        <taxon>Flavobacteriaceae</taxon>
        <taxon>Capnocytophaga</taxon>
    </lineage>
</organism>
<gene>
    <name evidence="1" type="ORF">CCAN12_620017</name>
</gene>
<dbReference type="OMA" id="FRLVAEW"/>
<evidence type="ECO:0000313" key="1">
    <source>
        <dbReference type="EMBL" id="CEN35602.1"/>
    </source>
</evidence>